<reference evidence="9 10" key="1">
    <citation type="journal article" date="2020" name="Mol. Biol. Evol.">
        <title>Distinct Expression and Methylation Patterns for Genes with Different Fates following a Single Whole-Genome Duplication in Flowering Plants.</title>
        <authorList>
            <person name="Shi T."/>
            <person name="Rahmani R.S."/>
            <person name="Gugger P.F."/>
            <person name="Wang M."/>
            <person name="Li H."/>
            <person name="Zhang Y."/>
            <person name="Li Z."/>
            <person name="Wang Q."/>
            <person name="Van de Peer Y."/>
            <person name="Marchal K."/>
            <person name="Chen J."/>
        </authorList>
    </citation>
    <scope>NUCLEOTIDE SEQUENCE [LARGE SCALE GENOMIC DNA]</scope>
    <source>
        <tissue evidence="9">Leaf</tissue>
    </source>
</reference>
<dbReference type="GO" id="GO:0042545">
    <property type="term" value="P:cell wall modification"/>
    <property type="evidence" value="ECO:0007669"/>
    <property type="project" value="UniProtKB-UniRule"/>
</dbReference>
<dbReference type="AlphaFoldDB" id="A0A822ZXG5"/>
<proteinExistence type="inferred from homology"/>
<dbReference type="SUPFAM" id="SSF101148">
    <property type="entry name" value="Plant invertase/pectin methylesterase inhibitor"/>
    <property type="match status" value="1"/>
</dbReference>
<feature type="domain" description="Pectinesterase inhibitor" evidence="8">
    <location>
        <begin position="38"/>
        <end position="189"/>
    </location>
</feature>
<evidence type="ECO:0000256" key="4">
    <source>
        <dbReference type="ARBA" id="ARBA00022801"/>
    </source>
</evidence>
<feature type="signal peptide" evidence="7">
    <location>
        <begin position="1"/>
        <end position="22"/>
    </location>
</feature>
<evidence type="ECO:0000256" key="5">
    <source>
        <dbReference type="ARBA" id="ARBA00023085"/>
    </source>
</evidence>
<feature type="active site" evidence="6">
    <location>
        <position position="384"/>
    </location>
</feature>
<comment type="similarity">
    <text evidence="2">In the N-terminal section; belongs to the PMEI family.</text>
</comment>
<dbReference type="Gene3D" id="2.160.20.10">
    <property type="entry name" value="Single-stranded right-handed beta-helix, Pectin lyase-like"/>
    <property type="match status" value="1"/>
</dbReference>
<dbReference type="InterPro" id="IPR035513">
    <property type="entry name" value="Invertase/methylesterase_inhib"/>
</dbReference>
<dbReference type="Proteomes" id="UP000607653">
    <property type="component" value="Unassembled WGS sequence"/>
</dbReference>
<keyword evidence="4 7" id="KW-0378">Hydrolase</keyword>
<evidence type="ECO:0000259" key="8">
    <source>
        <dbReference type="SMART" id="SM00856"/>
    </source>
</evidence>
<keyword evidence="7" id="KW-0732">Signal</keyword>
<dbReference type="CDD" id="cd15798">
    <property type="entry name" value="PMEI-like_3"/>
    <property type="match status" value="1"/>
</dbReference>
<dbReference type="GO" id="GO:0030599">
    <property type="term" value="F:pectinesterase activity"/>
    <property type="evidence" value="ECO:0007669"/>
    <property type="project" value="UniProtKB-UniRule"/>
</dbReference>
<dbReference type="InterPro" id="IPR000070">
    <property type="entry name" value="Pectinesterase_cat"/>
</dbReference>
<name>A0A822ZXG5_NELNU</name>
<dbReference type="Pfam" id="PF04043">
    <property type="entry name" value="PMEI"/>
    <property type="match status" value="1"/>
</dbReference>
<keyword evidence="10" id="KW-1185">Reference proteome</keyword>
<dbReference type="UniPathway" id="UPA00545">
    <property type="reaction ID" value="UER00823"/>
</dbReference>
<evidence type="ECO:0000313" key="9">
    <source>
        <dbReference type="EMBL" id="DAD49200.1"/>
    </source>
</evidence>
<evidence type="ECO:0000313" key="10">
    <source>
        <dbReference type="Proteomes" id="UP000607653"/>
    </source>
</evidence>
<dbReference type="Pfam" id="PF01095">
    <property type="entry name" value="Pectinesterase"/>
    <property type="match status" value="1"/>
</dbReference>
<evidence type="ECO:0000256" key="3">
    <source>
        <dbReference type="ARBA" id="ARBA00007786"/>
    </source>
</evidence>
<evidence type="ECO:0000256" key="6">
    <source>
        <dbReference type="PROSITE-ProRule" id="PRU10040"/>
    </source>
</evidence>
<dbReference type="InterPro" id="IPR012334">
    <property type="entry name" value="Pectin_lyas_fold"/>
</dbReference>
<dbReference type="SUPFAM" id="SSF51126">
    <property type="entry name" value="Pectin lyase-like"/>
    <property type="match status" value="1"/>
</dbReference>
<evidence type="ECO:0000256" key="7">
    <source>
        <dbReference type="RuleBase" id="RU000589"/>
    </source>
</evidence>
<dbReference type="InterPro" id="IPR033131">
    <property type="entry name" value="Pectinesterase_Asp_AS"/>
</dbReference>
<dbReference type="GO" id="GO:0004857">
    <property type="term" value="F:enzyme inhibitor activity"/>
    <property type="evidence" value="ECO:0007669"/>
    <property type="project" value="InterPro"/>
</dbReference>
<comment type="caution">
    <text evidence="9">The sequence shown here is derived from an EMBL/GenBank/DDBJ whole genome shotgun (WGS) entry which is preliminary data.</text>
</comment>
<keyword evidence="5 7" id="KW-0063">Aspartyl esterase</keyword>
<comment type="catalytic activity">
    <reaction evidence="7">
        <text>[(1-&gt;4)-alpha-D-galacturonosyl methyl ester](n) + n H2O = [(1-&gt;4)-alpha-D-galacturonosyl](n) + n methanol + n H(+)</text>
        <dbReference type="Rhea" id="RHEA:22380"/>
        <dbReference type="Rhea" id="RHEA-COMP:14570"/>
        <dbReference type="Rhea" id="RHEA-COMP:14573"/>
        <dbReference type="ChEBI" id="CHEBI:15377"/>
        <dbReference type="ChEBI" id="CHEBI:15378"/>
        <dbReference type="ChEBI" id="CHEBI:17790"/>
        <dbReference type="ChEBI" id="CHEBI:140522"/>
        <dbReference type="ChEBI" id="CHEBI:140523"/>
        <dbReference type="EC" id="3.1.1.11"/>
    </reaction>
</comment>
<evidence type="ECO:0000256" key="2">
    <source>
        <dbReference type="ARBA" id="ARBA00006027"/>
    </source>
</evidence>
<dbReference type="Gene3D" id="1.20.140.40">
    <property type="entry name" value="Invertase/pectin methylesterase inhibitor family protein"/>
    <property type="match status" value="1"/>
</dbReference>
<evidence type="ECO:0000256" key="1">
    <source>
        <dbReference type="ARBA" id="ARBA00005184"/>
    </source>
</evidence>
<feature type="chain" id="PRO_5033091300" description="Pectinesterase" evidence="7">
    <location>
        <begin position="23"/>
        <end position="545"/>
    </location>
</feature>
<comment type="pathway">
    <text evidence="1 7">Glycan metabolism; pectin degradation; 2-dehydro-3-deoxy-D-gluconate from pectin: step 1/5.</text>
</comment>
<dbReference type="FunFam" id="2.160.20.10:FF:000001">
    <property type="entry name" value="Pectinesterase"/>
    <property type="match status" value="1"/>
</dbReference>
<dbReference type="EC" id="3.1.1.11" evidence="7"/>
<sequence>MAPCLLKAFLLVYAIFFTGTWALNSTSASSPTTTLLDAHLASIRSVCKSTPYPDACFDSLKLSISIDINPNIINFVLQSLETAFSEGGKLLDLLLNIGSSGVVENQRGAIQDCQELHQITMNSLQRSMSRISSSADSRKLSDARAFLSAALTNKDTCLEGLDSATGLLKPVLVDSVVNTYKYISNSLSMLPNPAVPQLKTKGGANRRLMGFPAWTSRKDRRVLQSFDGGYNPNDVLTVAKDGSGNFTTITDAINFAPNNSYDRTIIYVTQGVYQENVYIPRHKTNIVLLGDGADVTEITGSRSVGDGWTTFRSATVAVSGDGFLARDIAFTNTAGPGKHQAVALRVSADLSAVYLCKITGYQDTLYVHSFRQFYRECDISGTVDFIFGNAAVVFQGCNMIARLPMPGQFNVVTAQSRDTPDEDTGISIQNCSIIASQDLSSNMATVKTYLGRPWRPYSRTVYMDSYLDNLIDSIGWTQWSDDQGLDTLYYGEYQNTGPGSATDGRVTWPGYHIMNYDDAWNFTVSQFITGDEWLDSTSFPYDNGV</sequence>
<dbReference type="InterPro" id="IPR006501">
    <property type="entry name" value="Pectinesterase_inhib_dom"/>
</dbReference>
<dbReference type="PANTHER" id="PTHR31707">
    <property type="entry name" value="PECTINESTERASE"/>
    <property type="match status" value="1"/>
</dbReference>
<protein>
    <recommendedName>
        <fullName evidence="7">Pectinesterase</fullName>
        <ecNumber evidence="7">3.1.1.11</ecNumber>
    </recommendedName>
</protein>
<comment type="similarity">
    <text evidence="3">In the C-terminal section; belongs to the pectinesterase family.</text>
</comment>
<organism evidence="9 10">
    <name type="scientific">Nelumbo nucifera</name>
    <name type="common">Sacred lotus</name>
    <dbReference type="NCBI Taxonomy" id="4432"/>
    <lineage>
        <taxon>Eukaryota</taxon>
        <taxon>Viridiplantae</taxon>
        <taxon>Streptophyta</taxon>
        <taxon>Embryophyta</taxon>
        <taxon>Tracheophyta</taxon>
        <taxon>Spermatophyta</taxon>
        <taxon>Magnoliopsida</taxon>
        <taxon>Proteales</taxon>
        <taxon>Nelumbonaceae</taxon>
        <taxon>Nelumbo</taxon>
    </lineage>
</organism>
<gene>
    <name evidence="9" type="ORF">HUJ06_019137</name>
</gene>
<dbReference type="PROSITE" id="PS00503">
    <property type="entry name" value="PECTINESTERASE_2"/>
    <property type="match status" value="1"/>
</dbReference>
<dbReference type="SMART" id="SM00856">
    <property type="entry name" value="PMEI"/>
    <property type="match status" value="1"/>
</dbReference>
<dbReference type="InterPro" id="IPR011050">
    <property type="entry name" value="Pectin_lyase_fold/virulence"/>
</dbReference>
<dbReference type="GO" id="GO:0045490">
    <property type="term" value="P:pectin catabolic process"/>
    <property type="evidence" value="ECO:0007669"/>
    <property type="project" value="UniProtKB-UniRule"/>
</dbReference>
<dbReference type="NCBIfam" id="TIGR01614">
    <property type="entry name" value="PME_inhib"/>
    <property type="match status" value="1"/>
</dbReference>
<dbReference type="EMBL" id="DUZY01000008">
    <property type="protein sequence ID" value="DAD49200.1"/>
    <property type="molecule type" value="Genomic_DNA"/>
</dbReference>
<accession>A0A822ZXG5</accession>